<evidence type="ECO:0000313" key="1">
    <source>
        <dbReference type="EMBL" id="KAG8661424.1"/>
    </source>
</evidence>
<name>A0ACB7IB24_MANES</name>
<dbReference type="Proteomes" id="UP000091857">
    <property type="component" value="Chromosome 1"/>
</dbReference>
<organism evidence="1 2">
    <name type="scientific">Manihot esculenta</name>
    <name type="common">Cassava</name>
    <name type="synonym">Jatropha manihot</name>
    <dbReference type="NCBI Taxonomy" id="3983"/>
    <lineage>
        <taxon>Eukaryota</taxon>
        <taxon>Viridiplantae</taxon>
        <taxon>Streptophyta</taxon>
        <taxon>Embryophyta</taxon>
        <taxon>Tracheophyta</taxon>
        <taxon>Spermatophyta</taxon>
        <taxon>Magnoliopsida</taxon>
        <taxon>eudicotyledons</taxon>
        <taxon>Gunneridae</taxon>
        <taxon>Pentapetalae</taxon>
        <taxon>rosids</taxon>
        <taxon>fabids</taxon>
        <taxon>Malpighiales</taxon>
        <taxon>Euphorbiaceae</taxon>
        <taxon>Crotonoideae</taxon>
        <taxon>Manihoteae</taxon>
        <taxon>Manihot</taxon>
    </lineage>
</organism>
<comment type="caution">
    <text evidence="1">The sequence shown here is derived from an EMBL/GenBank/DDBJ whole genome shotgun (WGS) entry which is preliminary data.</text>
</comment>
<reference evidence="2" key="1">
    <citation type="journal article" date="2016" name="Nat. Biotechnol.">
        <title>Sequencing wild and cultivated cassava and related species reveals extensive interspecific hybridization and genetic diversity.</title>
        <authorList>
            <person name="Bredeson J.V."/>
            <person name="Lyons J.B."/>
            <person name="Prochnik S.E."/>
            <person name="Wu G.A."/>
            <person name="Ha C.M."/>
            <person name="Edsinger-Gonzales E."/>
            <person name="Grimwood J."/>
            <person name="Schmutz J."/>
            <person name="Rabbi I.Y."/>
            <person name="Egesi C."/>
            <person name="Nauluvula P."/>
            <person name="Lebot V."/>
            <person name="Ndunguru J."/>
            <person name="Mkamilo G."/>
            <person name="Bart R.S."/>
            <person name="Setter T.L."/>
            <person name="Gleadow R.M."/>
            <person name="Kulakow P."/>
            <person name="Ferguson M.E."/>
            <person name="Rounsley S."/>
            <person name="Rokhsar D.S."/>
        </authorList>
    </citation>
    <scope>NUCLEOTIDE SEQUENCE [LARGE SCALE GENOMIC DNA]</scope>
    <source>
        <strain evidence="2">cv. AM560-2</strain>
    </source>
</reference>
<protein>
    <submittedName>
        <fullName evidence="1">Uncharacterized protein</fullName>
    </submittedName>
</protein>
<keyword evidence="2" id="KW-1185">Reference proteome</keyword>
<gene>
    <name evidence="1" type="ORF">MANES_01G004840v8</name>
</gene>
<sequence>MAMAMADTQTKETIVFTYGTLKRDFPNYTLIQDLILQNAAAYIGTCITHQSHPLVIGPHGIPFLIKLPGAGHHVNGELYCVSTRGLARLDEFEGTSNGHYERLPIQVTKTENKGEGSDIVLLEAEAYYAHRSFGKRLWEKRGRIGLSEYSQNNAKEYVKKEDRDKDVSFLDNIEMLLSKS</sequence>
<proteinExistence type="predicted"/>
<accession>A0ACB7IB24</accession>
<evidence type="ECO:0000313" key="2">
    <source>
        <dbReference type="Proteomes" id="UP000091857"/>
    </source>
</evidence>
<dbReference type="EMBL" id="CM004387">
    <property type="protein sequence ID" value="KAG8661424.1"/>
    <property type="molecule type" value="Genomic_DNA"/>
</dbReference>